<dbReference type="Proteomes" id="UP000183063">
    <property type="component" value="Unassembled WGS sequence"/>
</dbReference>
<dbReference type="Proteomes" id="UP000198939">
    <property type="component" value="Unassembled WGS sequence"/>
</dbReference>
<dbReference type="STRING" id="501024.RTCCBAU85039_5668"/>
<accession>A0A1H8UME0</accession>
<evidence type="ECO:0000313" key="3">
    <source>
        <dbReference type="Proteomes" id="UP000183063"/>
    </source>
</evidence>
<organism evidence="1 3">
    <name type="scientific">Rhizobium tibeticum</name>
    <dbReference type="NCBI Taxonomy" id="501024"/>
    <lineage>
        <taxon>Bacteria</taxon>
        <taxon>Pseudomonadati</taxon>
        <taxon>Pseudomonadota</taxon>
        <taxon>Alphaproteobacteria</taxon>
        <taxon>Hyphomicrobiales</taxon>
        <taxon>Rhizobiaceae</taxon>
        <taxon>Rhizobium/Agrobacterium group</taxon>
        <taxon>Rhizobium</taxon>
    </lineage>
</organism>
<keyword evidence="4" id="KW-1185">Reference proteome</keyword>
<reference evidence="1" key="3">
    <citation type="submission" date="2016-10" db="EMBL/GenBank/DDBJ databases">
        <authorList>
            <person name="de Groot N.N."/>
        </authorList>
    </citation>
    <scope>NUCLEOTIDE SEQUENCE [LARGE SCALE GENOMIC DNA]</scope>
    <source>
        <strain evidence="1">CCBAU85039</strain>
    </source>
</reference>
<sequence length="95" mass="10318">MPYQVTERLLLKLALSCTLRGASAITLTSCTTAQRSVATKESNLSAAGFLARPANTPKRQAMLKRLAPNTFVTSTRGNKTNYVYTDPTGCKCLYV</sequence>
<reference evidence="2 4" key="2">
    <citation type="submission" date="2016-10" db="EMBL/GenBank/DDBJ databases">
        <authorList>
            <person name="Varghese N."/>
            <person name="Submissions S."/>
        </authorList>
    </citation>
    <scope>NUCLEOTIDE SEQUENCE [LARGE SCALE GENOMIC DNA]</scope>
    <source>
        <strain evidence="2 4">CGMCC 1.7071</strain>
    </source>
</reference>
<evidence type="ECO:0000313" key="4">
    <source>
        <dbReference type="Proteomes" id="UP000198939"/>
    </source>
</evidence>
<dbReference type="AlphaFoldDB" id="A0A1H8UME0"/>
<dbReference type="EMBL" id="FNXB01000045">
    <property type="protein sequence ID" value="SEI17610.1"/>
    <property type="molecule type" value="Genomic_DNA"/>
</dbReference>
<gene>
    <name evidence="1" type="ORF">RTCCBAU85039_5668</name>
    <name evidence="2" type="ORF">SAMN05216228_103528</name>
</gene>
<dbReference type="EMBL" id="FOCV01000035">
    <property type="protein sequence ID" value="SEP04372.1"/>
    <property type="molecule type" value="Genomic_DNA"/>
</dbReference>
<reference evidence="3" key="1">
    <citation type="submission" date="2016-10" db="EMBL/GenBank/DDBJ databases">
        <authorList>
            <person name="Wibberg D."/>
        </authorList>
    </citation>
    <scope>NUCLEOTIDE SEQUENCE [LARGE SCALE GENOMIC DNA]</scope>
</reference>
<protein>
    <submittedName>
        <fullName evidence="1">Uncharacterized protein</fullName>
    </submittedName>
</protein>
<name>A0A1H8UME0_9HYPH</name>
<proteinExistence type="predicted"/>
<evidence type="ECO:0000313" key="1">
    <source>
        <dbReference type="EMBL" id="SEI17610.1"/>
    </source>
</evidence>
<evidence type="ECO:0000313" key="2">
    <source>
        <dbReference type="EMBL" id="SEP04372.1"/>
    </source>
</evidence>